<evidence type="ECO:0000313" key="2">
    <source>
        <dbReference type="EMBL" id="OPX45420.1"/>
    </source>
</evidence>
<accession>A0A1V4SNJ2</accession>
<dbReference type="RefSeq" id="WP_080063260.1">
    <property type="nucleotide sequence ID" value="NZ_MZGX01000004.1"/>
</dbReference>
<dbReference type="AlphaFoldDB" id="A0A1V4SNJ2"/>
<evidence type="ECO:0000313" key="3">
    <source>
        <dbReference type="Proteomes" id="UP000191554"/>
    </source>
</evidence>
<organism evidence="2 3">
    <name type="scientific">Ruminiclostridium hungatei</name>
    <name type="common">Clostridium hungatei</name>
    <dbReference type="NCBI Taxonomy" id="48256"/>
    <lineage>
        <taxon>Bacteria</taxon>
        <taxon>Bacillati</taxon>
        <taxon>Bacillota</taxon>
        <taxon>Clostridia</taxon>
        <taxon>Eubacteriales</taxon>
        <taxon>Oscillospiraceae</taxon>
        <taxon>Ruminiclostridium</taxon>
    </lineage>
</organism>
<feature type="region of interest" description="Disordered" evidence="1">
    <location>
        <begin position="1"/>
        <end position="30"/>
    </location>
</feature>
<keyword evidence="3" id="KW-1185">Reference proteome</keyword>
<dbReference type="Proteomes" id="UP000191554">
    <property type="component" value="Unassembled WGS sequence"/>
</dbReference>
<dbReference type="STRING" id="48256.CLHUN_07900"/>
<dbReference type="OrthoDB" id="10007394at2"/>
<evidence type="ECO:0000256" key="1">
    <source>
        <dbReference type="SAM" id="MobiDB-lite"/>
    </source>
</evidence>
<feature type="compositionally biased region" description="Basic residues" evidence="1">
    <location>
        <begin position="1"/>
        <end position="15"/>
    </location>
</feature>
<sequence length="121" mass="13699">MVYRKRPSKSRRYKKAGSQESSQKEPHIPAAETPLLEGAAISTTEENKSQERKKSQPLGFLSSFFGGDKMERSGSPLFSLFDFDLYLDDLILAGLIILLLTDKVQDEILLIVLLYLLLDMF</sequence>
<dbReference type="EMBL" id="MZGX01000004">
    <property type="protein sequence ID" value="OPX45420.1"/>
    <property type="molecule type" value="Genomic_DNA"/>
</dbReference>
<reference evidence="2 3" key="1">
    <citation type="submission" date="2017-03" db="EMBL/GenBank/DDBJ databases">
        <title>Genome sequence of Clostridium hungatei DSM 14427.</title>
        <authorList>
            <person name="Poehlein A."/>
            <person name="Daniel R."/>
        </authorList>
    </citation>
    <scope>NUCLEOTIDE SEQUENCE [LARGE SCALE GENOMIC DNA]</scope>
    <source>
        <strain evidence="2 3">DSM 14427</strain>
    </source>
</reference>
<name>A0A1V4SNJ2_RUMHU</name>
<proteinExistence type="predicted"/>
<protein>
    <submittedName>
        <fullName evidence="2">Uncharacterized protein</fullName>
    </submittedName>
</protein>
<comment type="caution">
    <text evidence="2">The sequence shown here is derived from an EMBL/GenBank/DDBJ whole genome shotgun (WGS) entry which is preliminary data.</text>
</comment>
<gene>
    <name evidence="2" type="ORF">CLHUN_07900</name>
</gene>